<dbReference type="Gene3D" id="3.40.50.2000">
    <property type="entry name" value="Glycogen Phosphorylase B"/>
    <property type="match status" value="2"/>
</dbReference>
<keyword evidence="5" id="KW-1185">Reference proteome</keyword>
<sequence>MGALSKPINRHIVMHAVAAWGHNKPLITFAILIAEARPNVILTILTNASMHAKMHAELKNLPEERLDPISHRIHILNVGGETGSLPGLEMDQVASSLITLYKQSGVVTCLTSGNTVGGTDLPPPSVAIIDPFAPYAIAAIRSVASPLAVPILLWFTSTAGTATHFVGPEELGGGPDFVDLIDKEMKLSGRPFKDVAPKLIFPVKGEVIQLPGYPALYDYELTPQETNMPGHEEVIYAMRKAAYQVEGTITASTSVLEKDAIQAIRSHFQKLGQEWINIAPLSVIPGVQVSTKKDEAIDSFLGRMEQQFGGRSVLYISFGSVWWPSKVATLWALLDELIAERVPFIMASPSPFAQVPDDIKQRAQESGIGMIVTWAPQEHILTHSATGWFLTHGGWNSTQEALVHKVPLIFWPISADQPLVSALFTLTHEAAFELVEVRTGEHSTKRPYRCNSGGMSPKFTLESAKEEFHRVLKSIRGEEGQRVRSNFLQLAEQIEKTWDDGGEARGQLEFFLERFVD</sequence>
<evidence type="ECO:0000256" key="3">
    <source>
        <dbReference type="ARBA" id="ARBA00022679"/>
    </source>
</evidence>
<dbReference type="EMBL" id="JAYKXP010000067">
    <property type="protein sequence ID" value="KAK7032208.1"/>
    <property type="molecule type" value="Genomic_DNA"/>
</dbReference>
<dbReference type="AlphaFoldDB" id="A0AAW0C1H1"/>
<dbReference type="InterPro" id="IPR002213">
    <property type="entry name" value="UDP_glucos_trans"/>
</dbReference>
<proteinExistence type="inferred from homology"/>
<dbReference type="PANTHER" id="PTHR11926:SF1494">
    <property type="entry name" value="FLAVONOL 3-O-GLUCOSYLTRANSFERASE UGT76E12-RELATED"/>
    <property type="match status" value="1"/>
</dbReference>
<dbReference type="Pfam" id="PF00201">
    <property type="entry name" value="UDPGT"/>
    <property type="match status" value="1"/>
</dbReference>
<dbReference type="Proteomes" id="UP001383192">
    <property type="component" value="Unassembled WGS sequence"/>
</dbReference>
<evidence type="ECO:0000256" key="1">
    <source>
        <dbReference type="ARBA" id="ARBA00009995"/>
    </source>
</evidence>
<accession>A0AAW0C1H1</accession>
<comment type="caution">
    <text evidence="4">The sequence shown here is derived from an EMBL/GenBank/DDBJ whole genome shotgun (WGS) entry which is preliminary data.</text>
</comment>
<dbReference type="PANTHER" id="PTHR11926">
    <property type="entry name" value="GLUCOSYL/GLUCURONOSYL TRANSFERASES"/>
    <property type="match status" value="1"/>
</dbReference>
<dbReference type="SUPFAM" id="SSF53756">
    <property type="entry name" value="UDP-Glycosyltransferase/glycogen phosphorylase"/>
    <property type="match status" value="1"/>
</dbReference>
<dbReference type="GO" id="GO:0080044">
    <property type="term" value="F:quercetin 7-O-glucosyltransferase activity"/>
    <property type="evidence" value="ECO:0007669"/>
    <property type="project" value="TreeGrafter"/>
</dbReference>
<evidence type="ECO:0000313" key="5">
    <source>
        <dbReference type="Proteomes" id="UP001383192"/>
    </source>
</evidence>
<keyword evidence="2" id="KW-0328">Glycosyltransferase</keyword>
<evidence type="ECO:0000313" key="4">
    <source>
        <dbReference type="EMBL" id="KAK7032208.1"/>
    </source>
</evidence>
<comment type="similarity">
    <text evidence="1">Belongs to the UDP-glycosyltransferase family.</text>
</comment>
<dbReference type="GO" id="GO:0080043">
    <property type="term" value="F:quercetin 3-O-glucosyltransferase activity"/>
    <property type="evidence" value="ECO:0007669"/>
    <property type="project" value="TreeGrafter"/>
</dbReference>
<reference evidence="4 5" key="1">
    <citation type="submission" date="2024-01" db="EMBL/GenBank/DDBJ databases">
        <title>A draft genome for a cacao thread blight-causing isolate of Paramarasmius palmivorus.</title>
        <authorList>
            <person name="Baruah I.K."/>
            <person name="Bukari Y."/>
            <person name="Amoako-Attah I."/>
            <person name="Meinhardt L.W."/>
            <person name="Bailey B.A."/>
            <person name="Cohen S.P."/>
        </authorList>
    </citation>
    <scope>NUCLEOTIDE SEQUENCE [LARGE SCALE GENOMIC DNA]</scope>
    <source>
        <strain evidence="4 5">GH-12</strain>
    </source>
</reference>
<evidence type="ECO:0000256" key="2">
    <source>
        <dbReference type="ARBA" id="ARBA00022676"/>
    </source>
</evidence>
<dbReference type="CDD" id="cd03784">
    <property type="entry name" value="GT1_Gtf-like"/>
    <property type="match status" value="1"/>
</dbReference>
<evidence type="ECO:0008006" key="6">
    <source>
        <dbReference type="Google" id="ProtNLM"/>
    </source>
</evidence>
<name>A0AAW0C1H1_9AGAR</name>
<keyword evidence="3" id="KW-0808">Transferase</keyword>
<organism evidence="4 5">
    <name type="scientific">Paramarasmius palmivorus</name>
    <dbReference type="NCBI Taxonomy" id="297713"/>
    <lineage>
        <taxon>Eukaryota</taxon>
        <taxon>Fungi</taxon>
        <taxon>Dikarya</taxon>
        <taxon>Basidiomycota</taxon>
        <taxon>Agaricomycotina</taxon>
        <taxon>Agaricomycetes</taxon>
        <taxon>Agaricomycetidae</taxon>
        <taxon>Agaricales</taxon>
        <taxon>Marasmiineae</taxon>
        <taxon>Marasmiaceae</taxon>
        <taxon>Paramarasmius</taxon>
    </lineage>
</organism>
<gene>
    <name evidence="4" type="ORF">VNI00_013382</name>
</gene>
<protein>
    <recommendedName>
        <fullName evidence="6">UDP-Glycosyltransferase/glycogen phosphorylase</fullName>
    </recommendedName>
</protein>